<keyword evidence="2" id="KW-1185">Reference proteome</keyword>
<dbReference type="Proteomes" id="UP001165384">
    <property type="component" value="Unassembled WGS sequence"/>
</dbReference>
<protein>
    <recommendedName>
        <fullName evidence="3">STAS domain-containing protein</fullName>
    </recommendedName>
</protein>
<dbReference type="EMBL" id="JAKLTN010000004">
    <property type="protein sequence ID" value="MCG2578666.1"/>
    <property type="molecule type" value="Genomic_DNA"/>
</dbReference>
<dbReference type="InterPro" id="IPR036513">
    <property type="entry name" value="STAS_dom_sf"/>
</dbReference>
<evidence type="ECO:0008006" key="3">
    <source>
        <dbReference type="Google" id="ProtNLM"/>
    </source>
</evidence>
<dbReference type="SUPFAM" id="SSF52091">
    <property type="entry name" value="SpoIIaa-like"/>
    <property type="match status" value="1"/>
</dbReference>
<evidence type="ECO:0000313" key="2">
    <source>
        <dbReference type="Proteomes" id="UP001165384"/>
    </source>
</evidence>
<proteinExistence type="predicted"/>
<dbReference type="RefSeq" id="WP_275712055.1">
    <property type="nucleotide sequence ID" value="NZ_JAKLTN010000004.1"/>
</dbReference>
<sequence>MNTANIHVVKNSPNNVFRLSVEIPMTFEYRHELETTIIDAMRRHQNLEADLSDVNEIDLYGVHLLGLLHSVGAVVAISPAVDATIRRLLSSSCRGASLGRVARKMPALAS</sequence>
<comment type="caution">
    <text evidence="1">The sequence shown here is derived from an EMBL/GenBank/DDBJ whole genome shotgun (WGS) entry which is preliminary data.</text>
</comment>
<organism evidence="1 2">
    <name type="scientific">Dechloromonas hankyongensis</name>
    <dbReference type="NCBI Taxonomy" id="2908002"/>
    <lineage>
        <taxon>Bacteria</taxon>
        <taxon>Pseudomonadati</taxon>
        <taxon>Pseudomonadota</taxon>
        <taxon>Betaproteobacteria</taxon>
        <taxon>Rhodocyclales</taxon>
        <taxon>Azonexaceae</taxon>
        <taxon>Dechloromonas</taxon>
    </lineage>
</organism>
<gene>
    <name evidence="1" type="ORF">LZ012_16835</name>
</gene>
<name>A0ABS9K698_9RHOO</name>
<reference evidence="1" key="1">
    <citation type="submission" date="2022-01" db="EMBL/GenBank/DDBJ databases">
        <authorList>
            <person name="Jo J.-H."/>
            <person name="Im W.-T."/>
        </authorList>
    </citation>
    <scope>NUCLEOTIDE SEQUENCE</scope>
    <source>
        <strain evidence="1">XY25</strain>
    </source>
</reference>
<evidence type="ECO:0000313" key="1">
    <source>
        <dbReference type="EMBL" id="MCG2578666.1"/>
    </source>
</evidence>
<accession>A0ABS9K698</accession>